<proteinExistence type="predicted"/>
<evidence type="ECO:0000313" key="2">
    <source>
        <dbReference type="Proteomes" id="UP000219994"/>
    </source>
</evidence>
<accession>A0A2A6FRK8</accession>
<sequence>MDDTAAIHNILLERDAVGFVARDWNLVKDDFDDDMFMGSSAENGPLRLIYPTLESYRDSWLRQARELEGCDPVTLKRQLLEAMSLRTVEILHGRALVTKVIKGQLDGPAGPIKLDWVTYYFLRCDQRVNRWKITGFVGYLAHDWKVSTS</sequence>
<gene>
    <name evidence="1" type="ORF">B5766_07970</name>
</gene>
<organism evidence="1 2">
    <name type="scientific">Candidatus Lumbricidiphila eiseniae</name>
    <dbReference type="NCBI Taxonomy" id="1969409"/>
    <lineage>
        <taxon>Bacteria</taxon>
        <taxon>Bacillati</taxon>
        <taxon>Actinomycetota</taxon>
        <taxon>Actinomycetes</taxon>
        <taxon>Micrococcales</taxon>
        <taxon>Microbacteriaceae</taxon>
        <taxon>Candidatus Lumbricidiphila</taxon>
    </lineage>
</organism>
<protein>
    <recommendedName>
        <fullName evidence="3">SnoaL-like domain-containing protein</fullName>
    </recommendedName>
</protein>
<comment type="caution">
    <text evidence="1">The sequence shown here is derived from an EMBL/GenBank/DDBJ whole genome shotgun (WGS) entry which is preliminary data.</text>
</comment>
<dbReference type="Proteomes" id="UP000219994">
    <property type="component" value="Unassembled WGS sequence"/>
</dbReference>
<dbReference type="EMBL" id="NAEP01000041">
    <property type="protein sequence ID" value="PDQ35053.1"/>
    <property type="molecule type" value="Genomic_DNA"/>
</dbReference>
<evidence type="ECO:0008006" key="3">
    <source>
        <dbReference type="Google" id="ProtNLM"/>
    </source>
</evidence>
<name>A0A2A6FRK8_9MICO</name>
<evidence type="ECO:0000313" key="1">
    <source>
        <dbReference type="EMBL" id="PDQ35053.1"/>
    </source>
</evidence>
<dbReference type="AlphaFoldDB" id="A0A2A6FRK8"/>
<reference evidence="2" key="1">
    <citation type="submission" date="2017-03" db="EMBL/GenBank/DDBJ databases">
        <authorList>
            <person name="Lund M.B."/>
        </authorList>
    </citation>
    <scope>NUCLEOTIDE SEQUENCE [LARGE SCALE GENOMIC DNA]</scope>
</reference>